<accession>A0ABW5D0X9</accession>
<dbReference type="Proteomes" id="UP001597374">
    <property type="component" value="Unassembled WGS sequence"/>
</dbReference>
<comment type="caution">
    <text evidence="2">The sequence shown here is derived from an EMBL/GenBank/DDBJ whole genome shotgun (WGS) entry which is preliminary data.</text>
</comment>
<feature type="transmembrane region" description="Helical" evidence="1">
    <location>
        <begin position="44"/>
        <end position="65"/>
    </location>
</feature>
<feature type="transmembrane region" description="Helical" evidence="1">
    <location>
        <begin position="85"/>
        <end position="105"/>
    </location>
</feature>
<protein>
    <recommendedName>
        <fullName evidence="4">Cytochrome B</fullName>
    </recommendedName>
</protein>
<dbReference type="EMBL" id="JBHUIM010000002">
    <property type="protein sequence ID" value="MFD2247959.1"/>
    <property type="molecule type" value="Genomic_DNA"/>
</dbReference>
<keyword evidence="1" id="KW-0812">Transmembrane</keyword>
<feature type="transmembrane region" description="Helical" evidence="1">
    <location>
        <begin position="117"/>
        <end position="138"/>
    </location>
</feature>
<reference evidence="3" key="1">
    <citation type="journal article" date="2019" name="Int. J. Syst. Evol. Microbiol.">
        <title>The Global Catalogue of Microorganisms (GCM) 10K type strain sequencing project: providing services to taxonomists for standard genome sequencing and annotation.</title>
        <authorList>
            <consortium name="The Broad Institute Genomics Platform"/>
            <consortium name="The Broad Institute Genome Sequencing Center for Infectious Disease"/>
            <person name="Wu L."/>
            <person name="Ma J."/>
        </authorList>
    </citation>
    <scope>NUCLEOTIDE SEQUENCE [LARGE SCALE GENOMIC DNA]</scope>
    <source>
        <strain evidence="3">CGMCC 4.1782</strain>
    </source>
</reference>
<proteinExistence type="predicted"/>
<name>A0ABW5D0X9_9BACT</name>
<feature type="transmembrane region" description="Helical" evidence="1">
    <location>
        <begin position="12"/>
        <end position="32"/>
    </location>
</feature>
<keyword evidence="1" id="KW-1133">Transmembrane helix</keyword>
<keyword evidence="1" id="KW-0472">Membrane</keyword>
<evidence type="ECO:0000313" key="3">
    <source>
        <dbReference type="Proteomes" id="UP001597374"/>
    </source>
</evidence>
<organism evidence="2 3">
    <name type="scientific">Pontibacter ruber</name>
    <dbReference type="NCBI Taxonomy" id="1343895"/>
    <lineage>
        <taxon>Bacteria</taxon>
        <taxon>Pseudomonadati</taxon>
        <taxon>Bacteroidota</taxon>
        <taxon>Cytophagia</taxon>
        <taxon>Cytophagales</taxon>
        <taxon>Hymenobacteraceae</taxon>
        <taxon>Pontibacter</taxon>
    </lineage>
</organism>
<evidence type="ECO:0000256" key="1">
    <source>
        <dbReference type="SAM" id="Phobius"/>
    </source>
</evidence>
<keyword evidence="3" id="KW-1185">Reference proteome</keyword>
<evidence type="ECO:0008006" key="4">
    <source>
        <dbReference type="Google" id="ProtNLM"/>
    </source>
</evidence>
<evidence type="ECO:0000313" key="2">
    <source>
        <dbReference type="EMBL" id="MFD2247959.1"/>
    </source>
</evidence>
<gene>
    <name evidence="2" type="ORF">ACFSKP_16950</name>
</gene>
<sequence>MYTGLQHLHSYTTYLVLLGVGISFLLALAGWLGNKSFTDKNRKLSLLGLIPTHLQWVIGLILYFVSPLGMSNFSGEAMKDSTSRLYILEHPLTMIIAVVLITIGYSRAKRQLGDSRGFKSIAIFYGLALILILSRIPWNAWPNN</sequence>
<dbReference type="RefSeq" id="WP_250431243.1">
    <property type="nucleotide sequence ID" value="NZ_JALPRR010000003.1"/>
</dbReference>